<dbReference type="GO" id="GO:0015295">
    <property type="term" value="F:solute:proton symporter activity"/>
    <property type="evidence" value="ECO:0007669"/>
    <property type="project" value="TreeGrafter"/>
</dbReference>
<dbReference type="OrthoDB" id="9761056at2"/>
<dbReference type="GO" id="GO:0015129">
    <property type="term" value="F:lactate transmembrane transporter activity"/>
    <property type="evidence" value="ECO:0007669"/>
    <property type="project" value="UniProtKB-UniRule"/>
</dbReference>
<dbReference type="InterPro" id="IPR003804">
    <property type="entry name" value="Lactate_perm"/>
</dbReference>
<keyword evidence="4" id="KW-1003">Cell membrane</keyword>
<dbReference type="PANTHER" id="PTHR30003:SF0">
    <property type="entry name" value="GLYCOLATE PERMEASE GLCA-RELATED"/>
    <property type="match status" value="1"/>
</dbReference>
<feature type="transmembrane region" description="Helical" evidence="8">
    <location>
        <begin position="53"/>
        <end position="78"/>
    </location>
</feature>
<dbReference type="GO" id="GO:0005886">
    <property type="term" value="C:plasma membrane"/>
    <property type="evidence" value="ECO:0007669"/>
    <property type="project" value="UniProtKB-SubCell"/>
</dbReference>
<name>A0A3P2A6P8_9NEIS</name>
<dbReference type="Proteomes" id="UP000269923">
    <property type="component" value="Unassembled WGS sequence"/>
</dbReference>
<keyword evidence="6 8" id="KW-1133">Transmembrane helix</keyword>
<evidence type="ECO:0000256" key="4">
    <source>
        <dbReference type="ARBA" id="ARBA00022475"/>
    </source>
</evidence>
<dbReference type="EMBL" id="RQYC01000002">
    <property type="protein sequence ID" value="RRD91142.1"/>
    <property type="molecule type" value="Genomic_DNA"/>
</dbReference>
<dbReference type="Pfam" id="PF02652">
    <property type="entry name" value="Lactate_perm"/>
    <property type="match status" value="1"/>
</dbReference>
<comment type="similarity">
    <text evidence="2 8">Belongs to the lactate permease family.</text>
</comment>
<feature type="transmembrane region" description="Helical" evidence="8">
    <location>
        <begin position="232"/>
        <end position="252"/>
    </location>
</feature>
<dbReference type="AlphaFoldDB" id="A0A3P2A6P8"/>
<feature type="transmembrane region" description="Helical" evidence="8">
    <location>
        <begin position="475"/>
        <end position="497"/>
    </location>
</feature>
<keyword evidence="7 8" id="KW-0472">Membrane</keyword>
<evidence type="ECO:0000313" key="10">
    <source>
        <dbReference type="Proteomes" id="UP000269923"/>
    </source>
</evidence>
<accession>A0A3P2A6P8</accession>
<feature type="transmembrane region" description="Helical" evidence="8">
    <location>
        <begin position="125"/>
        <end position="145"/>
    </location>
</feature>
<evidence type="ECO:0000256" key="5">
    <source>
        <dbReference type="ARBA" id="ARBA00022692"/>
    </source>
</evidence>
<comment type="function">
    <text evidence="8">Uptake of L-lactate across the membrane. Can also transport D-lactate and glycolate.</text>
</comment>
<feature type="transmembrane region" description="Helical" evidence="8">
    <location>
        <begin position="99"/>
        <end position="119"/>
    </location>
</feature>
<dbReference type="PANTHER" id="PTHR30003">
    <property type="entry name" value="L-LACTATE PERMEASE"/>
    <property type="match status" value="1"/>
</dbReference>
<comment type="caution">
    <text evidence="9">The sequence shown here is derived from an EMBL/GenBank/DDBJ whole genome shotgun (WGS) entry which is preliminary data.</text>
</comment>
<evidence type="ECO:0000256" key="2">
    <source>
        <dbReference type="ARBA" id="ARBA00010100"/>
    </source>
</evidence>
<feature type="transmembrane region" description="Helical" evidence="8">
    <location>
        <begin position="323"/>
        <end position="343"/>
    </location>
</feature>
<feature type="transmembrane region" description="Helical" evidence="8">
    <location>
        <begin position="152"/>
        <end position="169"/>
    </location>
</feature>
<organism evidence="9 10">
    <name type="scientific">Conchiformibius steedae</name>
    <dbReference type="NCBI Taxonomy" id="153493"/>
    <lineage>
        <taxon>Bacteria</taxon>
        <taxon>Pseudomonadati</taxon>
        <taxon>Pseudomonadota</taxon>
        <taxon>Betaproteobacteria</taxon>
        <taxon>Neisseriales</taxon>
        <taxon>Neisseriaceae</taxon>
        <taxon>Conchiformibius</taxon>
    </lineage>
</organism>
<evidence type="ECO:0000256" key="3">
    <source>
        <dbReference type="ARBA" id="ARBA00022448"/>
    </source>
</evidence>
<reference evidence="9 10" key="1">
    <citation type="submission" date="2018-11" db="EMBL/GenBank/DDBJ databases">
        <title>Genomes From Bacteria Associated with the Canine Oral Cavity: a Test Case for Automated Genome-Based Taxonomic Assignment.</title>
        <authorList>
            <person name="Coil D.A."/>
            <person name="Jospin G."/>
            <person name="Darling A.E."/>
            <person name="Wallis C."/>
            <person name="Davis I.J."/>
            <person name="Harris S."/>
            <person name="Eisen J.A."/>
            <person name="Holcombe L.J."/>
            <person name="O'Flynn C."/>
        </authorList>
    </citation>
    <scope>NUCLEOTIDE SEQUENCE [LARGE SCALE GENOMIC DNA]</scope>
    <source>
        <strain evidence="9 10">COT-280</strain>
    </source>
</reference>
<feature type="transmembrane region" description="Helical" evidence="8">
    <location>
        <begin position="383"/>
        <end position="403"/>
    </location>
</feature>
<keyword evidence="10" id="KW-1185">Reference proteome</keyword>
<feature type="transmembrane region" description="Helical" evidence="8">
    <location>
        <begin position="258"/>
        <end position="275"/>
    </location>
</feature>
<dbReference type="RefSeq" id="WP_124793957.1">
    <property type="nucleotide sequence ID" value="NZ_RQYC01000002.1"/>
</dbReference>
<sequence>MYTLLALSPILVVFLLLVVLRWSAKAAMAVALAVTAALSLTVWKTAPNVVAAAAANGVFTALTVLYIVFGAILLLNTLKESGAIRSIRQGFMDISPDRRVQVIIVAWLFGCLIEGSSGWGTPSAVGAPLLLALGFPAMGAVMSMLVIQSTPVSYGAVGTPILVGVKTGLDNPVFNDMVATSSFQTTEAYLHQVGASVGLVHGIVGTLIPLILCGLLTRFFGEKRSFAEGLKVWKFALFAGVAFTLPYALTAHFFGPEFPSIVGAFVGLLIVVPLAKRGFLMPKEIFDFPERSKWDASWMGSIAQQEHQNNTPTFSVFRAFSPYVIVIALLIITRTIPVIKSFIAKPDLALRWGEEGSQIIFGWNTFIWQNLLGSGINLKFEGMYSPGTVLIIAAIACIPIFKMDMKNFRRGWMDAGKTLIAAAPALMLSIPMVQVFINSQSADMTAVGALQSMPKVLAAGAADTFSGMWPNVAPWIGSLGAFIAGSNTISNMMFSFFQFSTAQQIGLGFESASLVIALQAVGGAAGNMISVHNIVAAAAAVGLVNREGDIIRKTLIPMLYYVVQAGFIGQALITGSVIWWAVAIAAPVAFFFAMSKFSDKTTQQ</sequence>
<evidence type="ECO:0000313" key="9">
    <source>
        <dbReference type="EMBL" id="RRD91142.1"/>
    </source>
</evidence>
<feature type="transmembrane region" description="Helical" evidence="8">
    <location>
        <begin position="578"/>
        <end position="595"/>
    </location>
</feature>
<gene>
    <name evidence="9" type="ORF">EII21_01740</name>
</gene>
<evidence type="ECO:0000256" key="7">
    <source>
        <dbReference type="ARBA" id="ARBA00023136"/>
    </source>
</evidence>
<feature type="transmembrane region" description="Helical" evidence="8">
    <location>
        <begin position="415"/>
        <end position="437"/>
    </location>
</feature>
<comment type="subcellular location">
    <subcellularLocation>
        <location evidence="8">Cell inner membrane</location>
        <topology evidence="8">Multi-pass membrane protein</topology>
    </subcellularLocation>
    <subcellularLocation>
        <location evidence="1">Cell membrane</location>
        <topology evidence="1">Multi-pass membrane protein</topology>
    </subcellularLocation>
</comment>
<evidence type="ECO:0000256" key="1">
    <source>
        <dbReference type="ARBA" id="ARBA00004651"/>
    </source>
</evidence>
<dbReference type="NCBIfam" id="TIGR00795">
    <property type="entry name" value="lctP"/>
    <property type="match status" value="1"/>
</dbReference>
<protein>
    <recommendedName>
        <fullName evidence="8">L-lactate permease</fullName>
    </recommendedName>
</protein>
<keyword evidence="5 8" id="KW-0812">Transmembrane</keyword>
<dbReference type="STRING" id="1121352.GCA_000620925_00334"/>
<evidence type="ECO:0000256" key="8">
    <source>
        <dbReference type="RuleBase" id="RU365092"/>
    </source>
</evidence>
<feature type="transmembrane region" description="Helical" evidence="8">
    <location>
        <begin position="189"/>
        <end position="220"/>
    </location>
</feature>
<evidence type="ECO:0000256" key="6">
    <source>
        <dbReference type="ARBA" id="ARBA00022989"/>
    </source>
</evidence>
<keyword evidence="3 8" id="KW-0813">Transport</keyword>
<keyword evidence="8" id="KW-0997">Cell inner membrane</keyword>
<proteinExistence type="inferred from homology"/>